<evidence type="ECO:0000313" key="2">
    <source>
        <dbReference type="Proteomes" id="UP000824120"/>
    </source>
</evidence>
<gene>
    <name evidence="1" type="ORF">H5410_022611</name>
</gene>
<reference evidence="1 2" key="1">
    <citation type="submission" date="2020-09" db="EMBL/GenBank/DDBJ databases">
        <title>De no assembly of potato wild relative species, Solanum commersonii.</title>
        <authorList>
            <person name="Cho K."/>
        </authorList>
    </citation>
    <scope>NUCLEOTIDE SEQUENCE [LARGE SCALE GENOMIC DNA]</scope>
    <source>
        <strain evidence="1">LZ3.2</strain>
        <tissue evidence="1">Leaf</tissue>
    </source>
</reference>
<sequence>MECHTIQKRALCTPAKSFDWLVCCICGGRDGHWNGFPNSFSPPPKLCYDSSVICKVEDPEQESHNMDLLKLLMVRLDIIILAIMEQRSKRMEQQAKIDTYKFDDVEKEYKSENVLNNVALELRLLGPHSKHFFCHPTIWRRRKPTNEEGISIGVSEGEKVRLREEEWYSDVLRNKSIKDESHYIKADITTKESLVDSMSRMQCQCHHILSESL</sequence>
<proteinExistence type="predicted"/>
<accession>A0A9J5ZFA9</accession>
<evidence type="ECO:0000313" key="1">
    <source>
        <dbReference type="EMBL" id="KAG5611330.1"/>
    </source>
</evidence>
<comment type="caution">
    <text evidence="1">The sequence shown here is derived from an EMBL/GenBank/DDBJ whole genome shotgun (WGS) entry which is preliminary data.</text>
</comment>
<organism evidence="1 2">
    <name type="scientific">Solanum commersonii</name>
    <name type="common">Commerson's wild potato</name>
    <name type="synonym">Commerson's nightshade</name>
    <dbReference type="NCBI Taxonomy" id="4109"/>
    <lineage>
        <taxon>Eukaryota</taxon>
        <taxon>Viridiplantae</taxon>
        <taxon>Streptophyta</taxon>
        <taxon>Embryophyta</taxon>
        <taxon>Tracheophyta</taxon>
        <taxon>Spermatophyta</taxon>
        <taxon>Magnoliopsida</taxon>
        <taxon>eudicotyledons</taxon>
        <taxon>Gunneridae</taxon>
        <taxon>Pentapetalae</taxon>
        <taxon>asterids</taxon>
        <taxon>lamiids</taxon>
        <taxon>Solanales</taxon>
        <taxon>Solanaceae</taxon>
        <taxon>Solanoideae</taxon>
        <taxon>Solaneae</taxon>
        <taxon>Solanum</taxon>
    </lineage>
</organism>
<dbReference type="AlphaFoldDB" id="A0A9J5ZFA9"/>
<keyword evidence="2" id="KW-1185">Reference proteome</keyword>
<name>A0A9J5ZFA9_SOLCO</name>
<protein>
    <submittedName>
        <fullName evidence="1">Uncharacterized protein</fullName>
    </submittedName>
</protein>
<dbReference type="EMBL" id="JACXVP010000004">
    <property type="protein sequence ID" value="KAG5611330.1"/>
    <property type="molecule type" value="Genomic_DNA"/>
</dbReference>
<dbReference type="Proteomes" id="UP000824120">
    <property type="component" value="Chromosome 4"/>
</dbReference>